<feature type="domain" description="GS catalytic" evidence="6">
    <location>
        <begin position="139"/>
        <end position="531"/>
    </location>
</feature>
<comment type="similarity">
    <text evidence="2 3">Belongs to the glutamine synthetase family.</text>
</comment>
<evidence type="ECO:0000256" key="1">
    <source>
        <dbReference type="ARBA" id="ARBA00022598"/>
    </source>
</evidence>
<feature type="transmembrane region" description="Helical" evidence="5">
    <location>
        <begin position="651"/>
        <end position="671"/>
    </location>
</feature>
<name>A0A4R0RGE3_9APHY</name>
<feature type="compositionally biased region" description="Basic and acidic residues" evidence="4">
    <location>
        <begin position="739"/>
        <end position="756"/>
    </location>
</feature>
<dbReference type="EMBL" id="RWJN01000138">
    <property type="protein sequence ID" value="TCD66346.1"/>
    <property type="molecule type" value="Genomic_DNA"/>
</dbReference>
<reference evidence="7 8" key="1">
    <citation type="submission" date="2018-11" db="EMBL/GenBank/DDBJ databases">
        <title>Genome assembly of Steccherinum ochraceum LE-BIN_3174, the white-rot fungus of the Steccherinaceae family (The Residual Polyporoid clade, Polyporales, Basidiomycota).</title>
        <authorList>
            <person name="Fedorova T.V."/>
            <person name="Glazunova O.A."/>
            <person name="Landesman E.O."/>
            <person name="Moiseenko K.V."/>
            <person name="Psurtseva N.V."/>
            <person name="Savinova O.S."/>
            <person name="Shakhova N.V."/>
            <person name="Tyazhelova T.V."/>
            <person name="Vasina D.V."/>
        </authorList>
    </citation>
    <scope>NUCLEOTIDE SEQUENCE [LARGE SCALE GENOMIC DNA]</scope>
    <source>
        <strain evidence="7 8">LE-BIN_3174</strain>
    </source>
</reference>
<protein>
    <recommendedName>
        <fullName evidence="6">GS catalytic domain-containing protein</fullName>
    </recommendedName>
</protein>
<dbReference type="PANTHER" id="PTHR43785">
    <property type="entry name" value="GAMMA-GLUTAMYLPUTRESCINE SYNTHETASE"/>
    <property type="match status" value="1"/>
</dbReference>
<dbReference type="PANTHER" id="PTHR43785:SF2">
    <property type="entry name" value="TYPE-1 GLUTAMINE SYNTHETASE 1"/>
    <property type="match status" value="1"/>
</dbReference>
<dbReference type="GO" id="GO:0004356">
    <property type="term" value="F:glutamine synthetase activity"/>
    <property type="evidence" value="ECO:0007669"/>
    <property type="project" value="InterPro"/>
</dbReference>
<evidence type="ECO:0000313" key="7">
    <source>
        <dbReference type="EMBL" id="TCD66346.1"/>
    </source>
</evidence>
<dbReference type="Gene3D" id="3.30.590.10">
    <property type="entry name" value="Glutamine synthetase/guanido kinase, catalytic domain"/>
    <property type="match status" value="1"/>
</dbReference>
<accession>A0A4R0RGE3</accession>
<keyword evidence="5" id="KW-0472">Membrane</keyword>
<evidence type="ECO:0000259" key="6">
    <source>
        <dbReference type="PROSITE" id="PS51987"/>
    </source>
</evidence>
<dbReference type="AlphaFoldDB" id="A0A4R0RGE3"/>
<dbReference type="STRING" id="92696.A0A4R0RGE3"/>
<dbReference type="InterPro" id="IPR008146">
    <property type="entry name" value="Gln_synth_cat_dom"/>
</dbReference>
<evidence type="ECO:0000256" key="2">
    <source>
        <dbReference type="PROSITE-ProRule" id="PRU01331"/>
    </source>
</evidence>
<dbReference type="InterPro" id="IPR014746">
    <property type="entry name" value="Gln_synth/guanido_kin_cat_dom"/>
</dbReference>
<dbReference type="PROSITE" id="PS51987">
    <property type="entry name" value="GS_CATALYTIC"/>
    <property type="match status" value="1"/>
</dbReference>
<proteinExistence type="inferred from homology"/>
<dbReference type="SMART" id="SM01230">
    <property type="entry name" value="Gln-synt_C"/>
    <property type="match status" value="1"/>
</dbReference>
<feature type="compositionally biased region" description="Low complexity" evidence="4">
    <location>
        <begin position="717"/>
        <end position="729"/>
    </location>
</feature>
<keyword evidence="8" id="KW-1185">Reference proteome</keyword>
<feature type="region of interest" description="Disordered" evidence="4">
    <location>
        <begin position="707"/>
        <end position="756"/>
    </location>
</feature>
<keyword evidence="5" id="KW-0812">Transmembrane</keyword>
<evidence type="ECO:0000256" key="4">
    <source>
        <dbReference type="SAM" id="MobiDB-lite"/>
    </source>
</evidence>
<dbReference type="Proteomes" id="UP000292702">
    <property type="component" value="Unassembled WGS sequence"/>
</dbReference>
<dbReference type="Pfam" id="PF00120">
    <property type="entry name" value="Gln-synt_C"/>
    <property type="match status" value="1"/>
</dbReference>
<sequence>MSQKRLQYGVSYTPNDFANTEPGLTIADLRELRTDIHYVRVQWTDLTNQIRYKVLSRNYFLKLVSTSQRPGITCTAATVSVIAGGSCPGFSGIGEWLYVFDLESLRRVTYGPPGHAVVMGFFQEEIPHPERGVEISLCPRTVLAKVVRDAERVGVRFLAGVEHEFVLLSSMSPATAVNSADWTASTKLPAGSTEAAVLQEIADVLQNSQIELQMYHAEAAPGQYEVITGPLPPMEAADAILYTRETIYNVASKHGLRATFVPRVRPGAFTAAHTHLSVHAIRPDGQRLGEQKPYQNASFGQSLNSTERSFLQGILSSLPSLLPLTYPTPFSYDRVQDGMWTGGTHVCWGTDHREAPIRLTGSQGGHHFEVRCVDGTANPYFVLAGLLAAGTEGVKKSMPLAIGDCRKAVVDMSGAERREMGLSNPVKMPRILEEARKAMASSPLVKEVFGEEFIAKHRSVSESLEKHLLTPEGEERITRLVSMTLLTQGQQLGGGSPPRQLPSVAIRVLELVLLCLASDTHSTTIIMMPDEFQETFVGVVAALTVSISLFSRSVLITYITLAVLFLYLPRLAYKSPRQAHTDAWLPVWAIAMAYDSRFPQRLSSSGSTVGEFLVQAFRVPSTIVCPTLPPNAAPNTTVEPIIQPTETDFSFTYVLGTAIGTIVLALIAWGITFMSPLTYQFVLMCCNIPVEYWGEPFLVWLKETGGPNRRKSRADVEAPPVEVPATVEVQQENVIEEPPEGREQAANEERIPEPTS</sequence>
<keyword evidence="5" id="KW-1133">Transmembrane helix</keyword>
<evidence type="ECO:0000256" key="3">
    <source>
        <dbReference type="RuleBase" id="RU000384"/>
    </source>
</evidence>
<keyword evidence="1" id="KW-0436">Ligase</keyword>
<gene>
    <name evidence="7" type="ORF">EIP91_001450</name>
</gene>
<evidence type="ECO:0000313" key="8">
    <source>
        <dbReference type="Proteomes" id="UP000292702"/>
    </source>
</evidence>
<dbReference type="OrthoDB" id="3364440at2759"/>
<evidence type="ECO:0000256" key="5">
    <source>
        <dbReference type="SAM" id="Phobius"/>
    </source>
</evidence>
<organism evidence="7 8">
    <name type="scientific">Steccherinum ochraceum</name>
    <dbReference type="NCBI Taxonomy" id="92696"/>
    <lineage>
        <taxon>Eukaryota</taxon>
        <taxon>Fungi</taxon>
        <taxon>Dikarya</taxon>
        <taxon>Basidiomycota</taxon>
        <taxon>Agaricomycotina</taxon>
        <taxon>Agaricomycetes</taxon>
        <taxon>Polyporales</taxon>
        <taxon>Steccherinaceae</taxon>
        <taxon>Steccherinum</taxon>
    </lineage>
</organism>
<comment type="caution">
    <text evidence="7">The sequence shown here is derived from an EMBL/GenBank/DDBJ whole genome shotgun (WGS) entry which is preliminary data.</text>
</comment>
<dbReference type="SUPFAM" id="SSF55931">
    <property type="entry name" value="Glutamine synthetase/guanido kinase"/>
    <property type="match status" value="1"/>
</dbReference>
<feature type="transmembrane region" description="Helical" evidence="5">
    <location>
        <begin position="536"/>
        <end position="568"/>
    </location>
</feature>